<gene>
    <name evidence="2" type="ORF">HLB23_16255</name>
</gene>
<dbReference type="Pfam" id="PF01370">
    <property type="entry name" value="Epimerase"/>
    <property type="match status" value="1"/>
</dbReference>
<dbReference type="PANTHER" id="PTHR48079:SF6">
    <property type="entry name" value="NAD(P)-BINDING DOMAIN-CONTAINING PROTEIN-RELATED"/>
    <property type="match status" value="1"/>
</dbReference>
<dbReference type="InterPro" id="IPR001509">
    <property type="entry name" value="Epimerase_deHydtase"/>
</dbReference>
<protein>
    <submittedName>
        <fullName evidence="2">NAD-dependent epimerase/dehydratase family protein</fullName>
    </submittedName>
</protein>
<comment type="caution">
    <text evidence="2">The sequence shown here is derived from an EMBL/GenBank/DDBJ whole genome shotgun (WGS) entry which is preliminary data.</text>
</comment>
<dbReference type="Gene3D" id="3.40.50.720">
    <property type="entry name" value="NAD(P)-binding Rossmann-like Domain"/>
    <property type="match status" value="1"/>
</dbReference>
<feature type="domain" description="NAD-dependent epimerase/dehydratase" evidence="1">
    <location>
        <begin position="3"/>
        <end position="233"/>
    </location>
</feature>
<dbReference type="GO" id="GO:0005737">
    <property type="term" value="C:cytoplasm"/>
    <property type="evidence" value="ECO:0007669"/>
    <property type="project" value="TreeGrafter"/>
</dbReference>
<accession>A0A849C169</accession>
<dbReference type="PANTHER" id="PTHR48079">
    <property type="entry name" value="PROTEIN YEEZ"/>
    <property type="match status" value="1"/>
</dbReference>
<dbReference type="Proteomes" id="UP000586827">
    <property type="component" value="Unassembled WGS sequence"/>
</dbReference>
<keyword evidence="3" id="KW-1185">Reference proteome</keyword>
<organism evidence="2 3">
    <name type="scientific">Nocardia uniformis</name>
    <dbReference type="NCBI Taxonomy" id="53432"/>
    <lineage>
        <taxon>Bacteria</taxon>
        <taxon>Bacillati</taxon>
        <taxon>Actinomycetota</taxon>
        <taxon>Actinomycetes</taxon>
        <taxon>Mycobacteriales</taxon>
        <taxon>Nocardiaceae</taxon>
        <taxon>Nocardia</taxon>
    </lineage>
</organism>
<evidence type="ECO:0000259" key="1">
    <source>
        <dbReference type="Pfam" id="PF01370"/>
    </source>
</evidence>
<proteinExistence type="predicted"/>
<dbReference type="InterPro" id="IPR051783">
    <property type="entry name" value="NAD(P)-dependent_oxidoreduct"/>
</dbReference>
<reference evidence="2 3" key="1">
    <citation type="submission" date="2020-05" db="EMBL/GenBank/DDBJ databases">
        <title>MicrobeNet Type strains.</title>
        <authorList>
            <person name="Nicholson A.C."/>
        </authorList>
    </citation>
    <scope>NUCLEOTIDE SEQUENCE [LARGE SCALE GENOMIC DNA]</scope>
    <source>
        <strain evidence="2 3">JCM 3224</strain>
    </source>
</reference>
<evidence type="ECO:0000313" key="2">
    <source>
        <dbReference type="EMBL" id="NNH71398.1"/>
    </source>
</evidence>
<dbReference type="SUPFAM" id="SSF51735">
    <property type="entry name" value="NAD(P)-binding Rossmann-fold domains"/>
    <property type="match status" value="1"/>
</dbReference>
<evidence type="ECO:0000313" key="3">
    <source>
        <dbReference type="Proteomes" id="UP000586827"/>
    </source>
</evidence>
<dbReference type="EMBL" id="JABELX010000005">
    <property type="protein sequence ID" value="NNH71398.1"/>
    <property type="molecule type" value="Genomic_DNA"/>
</dbReference>
<name>A0A849C169_9NOCA</name>
<dbReference type="RefSeq" id="WP_067521154.1">
    <property type="nucleotide sequence ID" value="NZ_JABELX010000005.1"/>
</dbReference>
<dbReference type="AlphaFoldDB" id="A0A849C169"/>
<dbReference type="GO" id="GO:0004029">
    <property type="term" value="F:aldehyde dehydrogenase (NAD+) activity"/>
    <property type="evidence" value="ECO:0007669"/>
    <property type="project" value="TreeGrafter"/>
</dbReference>
<dbReference type="InterPro" id="IPR036291">
    <property type="entry name" value="NAD(P)-bd_dom_sf"/>
</dbReference>
<sequence length="370" mass="40415">MRVVVVGATGNVGTAVVDALAADPAVTSIVGLARRMPSRRMEKTEWIGADIRVADLETLFRGAAAVVHLAWQIQPMRQPLETWRTNVIGSSRVLDAVAAAEVPALIYASSVGAYSPRREDHPVTEAWPTNGWPTAGYTREKAYVERMLDNFTRTHPTCRVVRLRPGFIFQRGAASAQRRLFAGPLLPNRLIRPGLLPFVPELPELLFQAVHAEDVAEAYRLAVTGDASGPFNIAADPVIDSRLLSQLLDARPIRVPTRLLRATLAAAWHLRLVPVAPQLFDAFLRLPVMDTARARTELGWKPRYSSMDALRELLDGIHTSAEIHTPPLARNAGGFLRFREFTSGVGGSDPVDRNVDRVAAAENSPPGTAV</sequence>